<gene>
    <name evidence="1" type="ORF">D5086_015595</name>
</gene>
<name>A0ACC4BRL6_POPAL</name>
<protein>
    <submittedName>
        <fullName evidence="1">Uncharacterized protein</fullName>
    </submittedName>
</protein>
<evidence type="ECO:0000313" key="1">
    <source>
        <dbReference type="EMBL" id="KAL3581263.1"/>
    </source>
</evidence>
<comment type="caution">
    <text evidence="1">The sequence shown here is derived from an EMBL/GenBank/DDBJ whole genome shotgun (WGS) entry which is preliminary data.</text>
</comment>
<organism evidence="1 2">
    <name type="scientific">Populus alba</name>
    <name type="common">White poplar</name>
    <dbReference type="NCBI Taxonomy" id="43335"/>
    <lineage>
        <taxon>Eukaryota</taxon>
        <taxon>Viridiplantae</taxon>
        <taxon>Streptophyta</taxon>
        <taxon>Embryophyta</taxon>
        <taxon>Tracheophyta</taxon>
        <taxon>Spermatophyta</taxon>
        <taxon>Magnoliopsida</taxon>
        <taxon>eudicotyledons</taxon>
        <taxon>Gunneridae</taxon>
        <taxon>Pentapetalae</taxon>
        <taxon>rosids</taxon>
        <taxon>fabids</taxon>
        <taxon>Malpighiales</taxon>
        <taxon>Salicaceae</taxon>
        <taxon>Saliceae</taxon>
        <taxon>Populus</taxon>
    </lineage>
</organism>
<evidence type="ECO:0000313" key="2">
    <source>
        <dbReference type="Proteomes" id="UP000309997"/>
    </source>
</evidence>
<sequence length="539" mass="62732">MKRLQSWGGFWIIIYAHGEAHLTLGQALRGGLFYLQSSELYLDDVNSVPLIEVFQEDDGMSWLNEEDNEVDIVQTRHDPSRSCNFESGKWVYDQSYPLYDSNCPYLSTAVTCQKNGRPDSDYEKWRWQPQGCSIPRFDALKFLGKMRRKRIMLVGDSIMRNQWESLVCLVQGVIPTGHKKVTYNGPSMAFHSLDFETSIEFTWAPLLVELKKEAGNKRILHLDLIEENARYWRNVDVLVFDSAHWWTHSDQWSSWDYYMEKQTLFQSMNPMVAYQKGLTTWARWIDLNLDPRKTRVIFRSMSPRHNRENGWKCYNQRQPLAFSSHQHVPESFVVLKEVLRKMSFPVYLQDITAMSALRRDGHPSVYRRAISQQARQHPSSFSSDCSHWCLPGVPDIWNEMLSALLSQGPDRGQKPRGRNRVSGTSKMDLTTEQQRMGICSHTYWSGFTASLGNEACLIREGKSNSWLSSRGSTFGFFKVPRVVKRWDDELCKEALIHRKKTYIQSHNILLSQPHMANDTMRTCLLSLRILIRRTCFLGI</sequence>
<dbReference type="EMBL" id="RCHU02000008">
    <property type="protein sequence ID" value="KAL3581263.1"/>
    <property type="molecule type" value="Genomic_DNA"/>
</dbReference>
<keyword evidence="2" id="KW-1185">Reference proteome</keyword>
<proteinExistence type="predicted"/>
<accession>A0ACC4BRL6</accession>
<reference evidence="1 2" key="1">
    <citation type="journal article" date="2024" name="Plant Biotechnol. J.">
        <title>Genome and CRISPR/Cas9 system of a widespread forest tree (Populus alba) in the world.</title>
        <authorList>
            <person name="Liu Y.J."/>
            <person name="Jiang P.F."/>
            <person name="Han X.M."/>
            <person name="Li X.Y."/>
            <person name="Wang H.M."/>
            <person name="Wang Y.J."/>
            <person name="Wang X.X."/>
            <person name="Zeng Q.Y."/>
        </authorList>
    </citation>
    <scope>NUCLEOTIDE SEQUENCE [LARGE SCALE GENOMIC DNA]</scope>
    <source>
        <strain evidence="2">cv. PAL-ZL1</strain>
    </source>
</reference>
<dbReference type="Proteomes" id="UP000309997">
    <property type="component" value="Unassembled WGS sequence"/>
</dbReference>